<dbReference type="KEGG" id="mby:MSBRM_0201"/>
<evidence type="ECO:0000256" key="10">
    <source>
        <dbReference type="ARBA" id="ARBA00023134"/>
    </source>
</evidence>
<feature type="binding site" evidence="15">
    <location>
        <position position="43"/>
    </location>
    <ligand>
        <name>Mg(2+)</name>
        <dbReference type="ChEBI" id="CHEBI:18420"/>
        <label>2</label>
    </ligand>
</feature>
<feature type="binding site" evidence="15">
    <location>
        <position position="46"/>
    </location>
    <ligand>
        <name>Mg(2+)</name>
        <dbReference type="ChEBI" id="CHEBI:18420"/>
        <label>2</label>
    </ligand>
</feature>
<dbReference type="AlphaFoldDB" id="A0A0E3QRZ6"/>
<evidence type="ECO:0000256" key="1">
    <source>
        <dbReference type="ARBA" id="ARBA00004651"/>
    </source>
</evidence>
<keyword evidence="5 16" id="KW-0812">Transmembrane</keyword>
<dbReference type="InterPro" id="IPR011642">
    <property type="entry name" value="Gate_dom"/>
</dbReference>
<dbReference type="InterPro" id="IPR050860">
    <property type="entry name" value="FeoB_GTPase"/>
</dbReference>
<dbReference type="EMBL" id="CP009528">
    <property type="protein sequence ID" value="AKB53199.1"/>
    <property type="molecule type" value="Genomic_DNA"/>
</dbReference>
<dbReference type="HOGENOM" id="CLU_013350_6_0_2"/>
<dbReference type="InterPro" id="IPR011640">
    <property type="entry name" value="Fe2_transport_prot_B_C"/>
</dbReference>
<dbReference type="PRINTS" id="PR00326">
    <property type="entry name" value="GTP1OBG"/>
</dbReference>
<evidence type="ECO:0000313" key="19">
    <source>
        <dbReference type="Proteomes" id="UP000033033"/>
    </source>
</evidence>
<feature type="binding site" evidence="14">
    <location>
        <begin position="32"/>
        <end position="39"/>
    </location>
    <ligand>
        <name>GTP</name>
        <dbReference type="ChEBI" id="CHEBI:37565"/>
        <label>1</label>
    </ligand>
</feature>
<dbReference type="GO" id="GO:0046872">
    <property type="term" value="F:metal ion binding"/>
    <property type="evidence" value="ECO:0007669"/>
    <property type="project" value="UniProtKB-KW"/>
</dbReference>
<proteinExistence type="predicted"/>
<dbReference type="Gene3D" id="1.10.287.1770">
    <property type="match status" value="1"/>
</dbReference>
<dbReference type="InterPro" id="IPR005225">
    <property type="entry name" value="Small_GTP-bd"/>
</dbReference>
<accession>A0A0E3QRZ6</accession>
<dbReference type="Pfam" id="PF07664">
    <property type="entry name" value="FeoB_C"/>
    <property type="match status" value="1"/>
</dbReference>
<feature type="binding site" evidence="15">
    <location>
        <position position="44"/>
    </location>
    <ligand>
        <name>Mg(2+)</name>
        <dbReference type="ChEBI" id="CHEBI:18420"/>
        <label>2</label>
    </ligand>
</feature>
<dbReference type="PATRIC" id="fig|1434108.4.peg.209"/>
<evidence type="ECO:0000256" key="8">
    <source>
        <dbReference type="ARBA" id="ARBA00023004"/>
    </source>
</evidence>
<evidence type="ECO:0000256" key="2">
    <source>
        <dbReference type="ARBA" id="ARBA00022448"/>
    </source>
</evidence>
<evidence type="ECO:0000313" key="18">
    <source>
        <dbReference type="EMBL" id="AKB53199.1"/>
    </source>
</evidence>
<evidence type="ECO:0000256" key="3">
    <source>
        <dbReference type="ARBA" id="ARBA00022475"/>
    </source>
</evidence>
<keyword evidence="15" id="KW-0460">Magnesium</keyword>
<dbReference type="RefSeq" id="WP_052712640.1">
    <property type="nucleotide sequence ID" value="NZ_CP009528.1"/>
</dbReference>
<dbReference type="Gene3D" id="3.40.50.300">
    <property type="entry name" value="P-loop containing nucleotide triphosphate hydrolases"/>
    <property type="match status" value="1"/>
</dbReference>
<dbReference type="GO" id="GO:0015093">
    <property type="term" value="F:ferrous iron transmembrane transporter activity"/>
    <property type="evidence" value="ECO:0007669"/>
    <property type="project" value="UniProtKB-UniRule"/>
</dbReference>
<feature type="transmembrane region" description="Helical" evidence="16">
    <location>
        <begin position="521"/>
        <end position="544"/>
    </location>
</feature>
<feature type="transmembrane region" description="Helical" evidence="16">
    <location>
        <begin position="375"/>
        <end position="398"/>
    </location>
</feature>
<evidence type="ECO:0000256" key="13">
    <source>
        <dbReference type="NCBIfam" id="TIGR00437"/>
    </source>
</evidence>
<keyword evidence="4" id="KW-0410">Iron transport</keyword>
<dbReference type="InterPro" id="IPR003373">
    <property type="entry name" value="Fe2_transport_prot-B"/>
</dbReference>
<evidence type="ECO:0000256" key="14">
    <source>
        <dbReference type="PIRSR" id="PIRSR603373-1"/>
    </source>
</evidence>
<feature type="transmembrane region" description="Helical" evidence="16">
    <location>
        <begin position="603"/>
        <end position="624"/>
    </location>
</feature>
<keyword evidence="19" id="KW-1185">Reference proteome</keyword>
<dbReference type="GeneID" id="24843358"/>
<dbReference type="Pfam" id="PF02421">
    <property type="entry name" value="FeoB_N"/>
    <property type="match status" value="1"/>
</dbReference>
<reference evidence="18 19" key="1">
    <citation type="submission" date="2014-07" db="EMBL/GenBank/DDBJ databases">
        <title>Methanogenic archaea and the global carbon cycle.</title>
        <authorList>
            <person name="Henriksen J.R."/>
            <person name="Luke J."/>
            <person name="Reinhart S."/>
            <person name="Benedict M.N."/>
            <person name="Youngblut N.D."/>
            <person name="Metcalf M.E."/>
            <person name="Whitaker R.J."/>
            <person name="Metcalf W.W."/>
        </authorList>
    </citation>
    <scope>NUCLEOTIDE SEQUENCE [LARGE SCALE GENOMIC DNA]</scope>
    <source>
        <strain evidence="18 19">MS</strain>
    </source>
</reference>
<name>A0A0E3QRZ6_METBA</name>
<feature type="transmembrane region" description="Helical" evidence="16">
    <location>
        <begin position="679"/>
        <end position="699"/>
    </location>
</feature>
<dbReference type="CDD" id="cd01879">
    <property type="entry name" value="FeoB"/>
    <property type="match status" value="1"/>
</dbReference>
<sequence>MKLPVTCPERECCCGKTRCIPGKELPKIILIGNPNVGKSSLFNALSGSYTLVSNYPGTSVEITHGKVRIGEKEYEIIDTPGMYSLLPISEEERVSQLLLFEEKTSVYLHVVDARNLRRMLSFTLQLLEAGLPLILVLNMMDEAEERGIEIEISKLSQLLGIPVVGTISREGKGIEELKTAISEFTPGDDAQKSEQKLDYGTEIEPYIKAVEGLLDPAKEAEISAEISTGISKRAISLLLLQEDRTALEYLRRAQKNTYCGEESHEKSSEEIQKLVEAASKISEVPLSYLFTLKRQEHVNEIVEQVMIIPEIIERKGSGKVEKIRAEEGTGIKRRAEENTGIKRRAEEDTGINGSKIQNRNLGFSEKIDSILIHPLLGIPVLFLILYFGLYLFVGVFAAGTVVDFLENTVFGGYINPFVTEKFVSLVPYPTLQDLFVGEYGIFTQAVTYAIALILPIVGAFFLVFSIIEDTGYLPRLGLLLDGMFKKIGLSGRAVIPMVLGFGCSTMATMVTRTLETKRERLIANILLALAIPCSAQLGIILSILSKSPESLLIWSVVILLEFVLIGFLASRILPGEAPTFILEMPPLRKPKLSNVLVKTYSRMHWYFLEVLPLFVLASVLIWIGKLTGLFALALKIIEYPTVWIGLPPDAADVFLFGFFRRDFGAAGLYGMHDSGLLTGVQLVVAAITLTLFMPCIAQFMMTIKERGFKTALAISGFIFPFAFFTGFIVNNLLKLLGVNL</sequence>
<gene>
    <name evidence="18" type="ORF">MSBRM_0201</name>
</gene>
<keyword evidence="6 14" id="KW-0547">Nucleotide-binding</keyword>
<keyword evidence="10 14" id="KW-0342">GTP-binding</keyword>
<dbReference type="STRING" id="1434108.MSBRM_0201"/>
<feature type="binding site" evidence="14">
    <location>
        <begin position="138"/>
        <end position="141"/>
    </location>
    <ligand>
        <name>GTP</name>
        <dbReference type="ChEBI" id="CHEBI:37565"/>
        <label>1</label>
    </ligand>
</feature>
<dbReference type="PROSITE" id="PS51711">
    <property type="entry name" value="G_FEOB"/>
    <property type="match status" value="1"/>
</dbReference>
<evidence type="ECO:0000256" key="7">
    <source>
        <dbReference type="ARBA" id="ARBA00022989"/>
    </source>
</evidence>
<keyword evidence="11 16" id="KW-0472">Membrane</keyword>
<keyword evidence="8" id="KW-0408">Iron</keyword>
<evidence type="ECO:0000256" key="4">
    <source>
        <dbReference type="ARBA" id="ARBA00022496"/>
    </source>
</evidence>
<feature type="transmembrane region" description="Helical" evidence="16">
    <location>
        <begin position="711"/>
        <end position="733"/>
    </location>
</feature>
<evidence type="ECO:0000256" key="12">
    <source>
        <dbReference type="ARBA" id="ARBA00031200"/>
    </source>
</evidence>
<evidence type="ECO:0000256" key="15">
    <source>
        <dbReference type="PIRSR" id="PIRSR603373-2"/>
    </source>
</evidence>
<dbReference type="InterPro" id="IPR027417">
    <property type="entry name" value="P-loop_NTPase"/>
</dbReference>
<dbReference type="Proteomes" id="UP000033033">
    <property type="component" value="Chromosome"/>
</dbReference>
<keyword evidence="3" id="KW-1003">Cell membrane</keyword>
<dbReference type="Pfam" id="PF17910">
    <property type="entry name" value="FeoB_Cyto"/>
    <property type="match status" value="1"/>
</dbReference>
<dbReference type="PANTHER" id="PTHR43185">
    <property type="entry name" value="FERROUS IRON TRANSPORT PROTEIN B"/>
    <property type="match status" value="1"/>
</dbReference>
<comment type="subcellular location">
    <subcellularLocation>
        <location evidence="1">Cell membrane</location>
        <topology evidence="1">Multi-pass membrane protein</topology>
    </subcellularLocation>
</comment>
<evidence type="ECO:0000256" key="16">
    <source>
        <dbReference type="SAM" id="Phobius"/>
    </source>
</evidence>
<dbReference type="NCBIfam" id="TIGR00231">
    <property type="entry name" value="small_GTP"/>
    <property type="match status" value="1"/>
</dbReference>
<keyword evidence="2" id="KW-0813">Transport</keyword>
<dbReference type="InterPro" id="IPR041069">
    <property type="entry name" value="FeoB_Cyto"/>
</dbReference>
<organism evidence="18 19">
    <name type="scientific">Methanosarcina barkeri MS</name>
    <dbReference type="NCBI Taxonomy" id="1434108"/>
    <lineage>
        <taxon>Archaea</taxon>
        <taxon>Methanobacteriati</taxon>
        <taxon>Methanobacteriota</taxon>
        <taxon>Stenosarchaea group</taxon>
        <taxon>Methanomicrobia</taxon>
        <taxon>Methanosarcinales</taxon>
        <taxon>Methanosarcinaceae</taxon>
        <taxon>Methanosarcina</taxon>
    </lineage>
</organism>
<feature type="binding site" evidence="14">
    <location>
        <begin position="78"/>
        <end position="81"/>
    </location>
    <ligand>
        <name>GTP</name>
        <dbReference type="ChEBI" id="CHEBI:37565"/>
        <label>1</label>
    </ligand>
</feature>
<evidence type="ECO:0000256" key="5">
    <source>
        <dbReference type="ARBA" id="ARBA00022692"/>
    </source>
</evidence>
<feature type="binding site" evidence="15">
    <location>
        <position position="47"/>
    </location>
    <ligand>
        <name>Mg(2+)</name>
        <dbReference type="ChEBI" id="CHEBI:18420"/>
        <label>2</label>
    </ligand>
</feature>
<dbReference type="InterPro" id="IPR006073">
    <property type="entry name" value="GTP-bd"/>
</dbReference>
<dbReference type="Pfam" id="PF07670">
    <property type="entry name" value="Gate"/>
    <property type="match status" value="2"/>
</dbReference>
<keyword evidence="7 16" id="KW-1133">Transmembrane helix</keyword>
<feature type="binding site" evidence="14">
    <location>
        <begin position="57"/>
        <end position="61"/>
    </location>
    <ligand>
        <name>GTP</name>
        <dbReference type="ChEBI" id="CHEBI:37565"/>
        <label>1</label>
    </ligand>
</feature>
<feature type="transmembrane region" description="Helical" evidence="16">
    <location>
        <begin position="551"/>
        <end position="573"/>
    </location>
</feature>
<evidence type="ECO:0000256" key="11">
    <source>
        <dbReference type="ARBA" id="ARBA00023136"/>
    </source>
</evidence>
<evidence type="ECO:0000256" key="9">
    <source>
        <dbReference type="ARBA" id="ARBA00023065"/>
    </source>
</evidence>
<keyword evidence="9" id="KW-0406">Ion transport</keyword>
<feature type="transmembrane region" description="Helical" evidence="16">
    <location>
        <begin position="445"/>
        <end position="467"/>
    </location>
</feature>
<dbReference type="SUPFAM" id="SSF52540">
    <property type="entry name" value="P-loop containing nucleoside triphosphate hydrolases"/>
    <property type="match status" value="1"/>
</dbReference>
<dbReference type="InterPro" id="IPR030389">
    <property type="entry name" value="G_FEOB_dom"/>
</dbReference>
<evidence type="ECO:0000256" key="6">
    <source>
        <dbReference type="ARBA" id="ARBA00022741"/>
    </source>
</evidence>
<dbReference type="NCBIfam" id="TIGR00437">
    <property type="entry name" value="feoB"/>
    <property type="match status" value="1"/>
</dbReference>
<dbReference type="GO" id="GO:0005525">
    <property type="term" value="F:GTP binding"/>
    <property type="evidence" value="ECO:0007669"/>
    <property type="project" value="UniProtKB-KW"/>
</dbReference>
<dbReference type="GO" id="GO:0005886">
    <property type="term" value="C:plasma membrane"/>
    <property type="evidence" value="ECO:0007669"/>
    <property type="project" value="UniProtKB-SubCell"/>
</dbReference>
<dbReference type="PANTHER" id="PTHR43185:SF1">
    <property type="entry name" value="FE(2+) TRANSPORTER FEOB"/>
    <property type="match status" value="1"/>
</dbReference>
<feature type="transmembrane region" description="Helical" evidence="16">
    <location>
        <begin position="487"/>
        <end position="509"/>
    </location>
</feature>
<feature type="domain" description="FeoB-type G" evidence="17">
    <location>
        <begin position="25"/>
        <end position="187"/>
    </location>
</feature>
<protein>
    <recommendedName>
        <fullName evidence="12 13">Ferrous iron transport protein B</fullName>
    </recommendedName>
</protein>
<keyword evidence="15" id="KW-0479">Metal-binding</keyword>
<evidence type="ECO:0000259" key="17">
    <source>
        <dbReference type="PROSITE" id="PS51711"/>
    </source>
</evidence>